<dbReference type="RefSeq" id="YP_010656071.1">
    <property type="nucleotide sequence ID" value="NC_070834.1"/>
</dbReference>
<accession>A0A8F3E1J5</accession>
<evidence type="ECO:0000313" key="1">
    <source>
        <dbReference type="EMBL" id="QWY79698.1"/>
    </source>
</evidence>
<dbReference type="KEGG" id="vg:77931945"/>
<evidence type="ECO:0000313" key="2">
    <source>
        <dbReference type="Proteomes" id="UP000693837"/>
    </source>
</evidence>
<organism evidence="1 2">
    <name type="scientific">Arthrobacter phage Persistence</name>
    <dbReference type="NCBI Taxonomy" id="2836007"/>
    <lineage>
        <taxon>Viruses</taxon>
        <taxon>Duplodnaviria</taxon>
        <taxon>Heunggongvirae</taxon>
        <taxon>Uroviricota</taxon>
        <taxon>Caudoviricetes</taxon>
        <taxon>Persistencevirus</taxon>
        <taxon>Persistencevirus persistence</taxon>
    </lineage>
</organism>
<protein>
    <recommendedName>
        <fullName evidence="3">Helix-turn-helix DNA binding domain protein</fullName>
    </recommendedName>
</protein>
<reference evidence="1" key="1">
    <citation type="submission" date="2021-03" db="EMBL/GenBank/DDBJ databases">
        <authorList>
            <person name="Pedlow M.R."/>
            <person name="Nance H.A."/>
            <person name="Bradley A.M."/>
            <person name="Brown C.A."/>
            <person name="Channell S.A."/>
            <person name="Forbes A.M."/>
            <person name="Lovell B."/>
            <person name="Mcdonald B.E."/>
            <person name="Silva M.B."/>
            <person name="White G.J."/>
            <person name="Zack K.M."/>
            <person name="Garlena R.A."/>
            <person name="Russell D.A."/>
            <person name="Jacobs-Sera D."/>
            <person name="Hatfull G.F."/>
        </authorList>
    </citation>
    <scope>NUCLEOTIDE SEQUENCE</scope>
</reference>
<dbReference type="Proteomes" id="UP000693837">
    <property type="component" value="Segment"/>
</dbReference>
<dbReference type="Gene3D" id="1.10.10.60">
    <property type="entry name" value="Homeodomain-like"/>
    <property type="match status" value="1"/>
</dbReference>
<gene>
    <name evidence="1" type="primary">70</name>
    <name evidence="1" type="ORF">SEA_PERSISTENCE_70</name>
</gene>
<keyword evidence="2" id="KW-1185">Reference proteome</keyword>
<dbReference type="EMBL" id="MW712719">
    <property type="protein sequence ID" value="QWY79698.1"/>
    <property type="molecule type" value="Genomic_DNA"/>
</dbReference>
<dbReference type="GeneID" id="77931945"/>
<evidence type="ECO:0008006" key="3">
    <source>
        <dbReference type="Google" id="ProtNLM"/>
    </source>
</evidence>
<proteinExistence type="predicted"/>
<name>A0A8F3E1J5_9CAUD</name>
<sequence length="121" mass="13570">MTKVAKDDFLRLHKQGLSAAQLAERFGITQRHVTRLRSELGVSKTEPHHSRRMDEAALATAAALLDEGASLKEVGRTVGFDEVTIARHFPGRGWDRTTIGQHAKAIRDTNEQLRHLRIKPI</sequence>